<organism evidence="2 3">
    <name type="scientific">Mastigocoleus testarum BC008</name>
    <dbReference type="NCBI Taxonomy" id="371196"/>
    <lineage>
        <taxon>Bacteria</taxon>
        <taxon>Bacillati</taxon>
        <taxon>Cyanobacteriota</taxon>
        <taxon>Cyanophyceae</taxon>
        <taxon>Nostocales</taxon>
        <taxon>Hapalosiphonaceae</taxon>
        <taxon>Mastigocoleus</taxon>
    </lineage>
</organism>
<evidence type="ECO:0008006" key="4">
    <source>
        <dbReference type="Google" id="ProtNLM"/>
    </source>
</evidence>
<dbReference type="Pfam" id="PF08852">
    <property type="entry name" value="DUF1822"/>
    <property type="match status" value="1"/>
</dbReference>
<dbReference type="EMBL" id="LMTZ01000162">
    <property type="protein sequence ID" value="KST62224.1"/>
    <property type="molecule type" value="Genomic_DNA"/>
</dbReference>
<dbReference type="EMBL" id="LMTZ01000117">
    <property type="protein sequence ID" value="KST64855.1"/>
    <property type="molecule type" value="Genomic_DNA"/>
</dbReference>
<keyword evidence="3" id="KW-1185">Reference proteome</keyword>
<evidence type="ECO:0000313" key="2">
    <source>
        <dbReference type="EMBL" id="KST64855.1"/>
    </source>
</evidence>
<comment type="caution">
    <text evidence="2">The sequence shown here is derived from an EMBL/GenBank/DDBJ whole genome shotgun (WGS) entry which is preliminary data.</text>
</comment>
<proteinExistence type="predicted"/>
<gene>
    <name evidence="2" type="ORF">BC008_18675</name>
    <name evidence="1" type="ORF">BC008_37845</name>
</gene>
<dbReference type="AlphaFoldDB" id="A0A0V7ZKH3"/>
<dbReference type="Proteomes" id="UP000053372">
    <property type="component" value="Unassembled WGS sequence"/>
</dbReference>
<sequence length="264" mass="29929">MGFKTHIEASESWDPVQQTLTDIADLLLENLGKLECRPVQKDENFVYIPPEVQSNRIGYVAVAINKSLQSAELLGFFKETSIDNLPINQLQPLEKLLEYLESLESTRLKNTISSEKRQVNLTKWFENIFEVDWQTIESILLAKPGWQFRSGEEDLSGSVERAKLIDFGIKANRESVGIVVNISRDKNNFDDLNIIVSLYPGHENEYLPPLLHVMILDDEGTAVMEAKTKNDNRKIELEFSASRGDLFSIKIVLGDVSAIENFAI</sequence>
<evidence type="ECO:0000313" key="1">
    <source>
        <dbReference type="EMBL" id="KST62224.1"/>
    </source>
</evidence>
<evidence type="ECO:0000313" key="3">
    <source>
        <dbReference type="Proteomes" id="UP000053372"/>
    </source>
</evidence>
<dbReference type="InterPro" id="IPR014951">
    <property type="entry name" value="DUF1822"/>
</dbReference>
<reference evidence="2 3" key="1">
    <citation type="journal article" date="2015" name="Genome Announc.">
        <title>Draft Genome of the Euendolithic (true boring) Cyanobacterium Mastigocoleus testarum strain BC008.</title>
        <authorList>
            <person name="Guida B.S."/>
            <person name="Garcia-Pichel F."/>
        </authorList>
    </citation>
    <scope>NUCLEOTIDE SEQUENCE [LARGE SCALE GENOMIC DNA]</scope>
    <source>
        <strain evidence="2 3">BC008</strain>
    </source>
</reference>
<accession>A0A0V7ZKH3</accession>
<name>A0A0V7ZKH3_9CYAN</name>
<protein>
    <recommendedName>
        <fullName evidence="4">DUF1822 domain-containing protein</fullName>
    </recommendedName>
</protein>